<dbReference type="Proteomes" id="UP000257136">
    <property type="component" value="Unassembled WGS sequence"/>
</dbReference>
<dbReference type="RefSeq" id="WP_147298197.1">
    <property type="nucleotide sequence ID" value="NZ_QUNI01000002.1"/>
</dbReference>
<keyword evidence="3" id="KW-1185">Reference proteome</keyword>
<keyword evidence="1" id="KW-0732">Signal</keyword>
<sequence length="464" mass="53925">MKNHFIKGLFLKNIIVCMFLFTSCSAESNESKVEVVIPPADSPFIFGKKPTTGKEVYIPIELKQNDFNSKSSKWCYQRSASSENIIVFWEAGFGDDPTVTQKESMRVNLKDFIEKAEKFYAYYRDEMKFVQKGKSKTDQYRMIVMLIYQDEWLATGAGYDNVIGALWVNPTTCNPVGNVIAHEFGHSFQYQVNCDGGYGFRDQNYVGSFWEQCAQYMSWQLYPAEFTRELPYFLKNVHKNFSHEDIRYQSMYLMEYWKQKHGKDFLGRVWKEAIKPEHPIEAYKRITKITQEQFNDEVFEYACKNITWDYPLGENNNNFINALPKSQQEEYKHKTSLTAVNDGYFQISLEQIPQSYGYNAIKLKVPAAGTNVSVTFEGLDNNWKTIAGWRWGFVTVNSQNKAVYETIQRDAKGSASILIKEDSKELWLVVTGAPTEHVNHVWDDNNANDENFPYKLKFENTNPL</sequence>
<name>A0A3E0ERT2_9FLAO</name>
<evidence type="ECO:0008006" key="4">
    <source>
        <dbReference type="Google" id="ProtNLM"/>
    </source>
</evidence>
<dbReference type="AlphaFoldDB" id="A0A3E0ERT2"/>
<dbReference type="PROSITE" id="PS51257">
    <property type="entry name" value="PROKAR_LIPOPROTEIN"/>
    <property type="match status" value="1"/>
</dbReference>
<evidence type="ECO:0000256" key="1">
    <source>
        <dbReference type="SAM" id="SignalP"/>
    </source>
</evidence>
<dbReference type="InterPro" id="IPR045690">
    <property type="entry name" value="DUF6055"/>
</dbReference>
<dbReference type="EMBL" id="QUNI01000002">
    <property type="protein sequence ID" value="REH00938.1"/>
    <property type="molecule type" value="Genomic_DNA"/>
</dbReference>
<evidence type="ECO:0000313" key="2">
    <source>
        <dbReference type="EMBL" id="REH00938.1"/>
    </source>
</evidence>
<comment type="caution">
    <text evidence="2">The sequence shown here is derived from an EMBL/GenBank/DDBJ whole genome shotgun (WGS) entry which is preliminary data.</text>
</comment>
<dbReference type="Pfam" id="PF19527">
    <property type="entry name" value="DUF6055"/>
    <property type="match status" value="1"/>
</dbReference>
<reference evidence="2 3" key="1">
    <citation type="submission" date="2018-08" db="EMBL/GenBank/DDBJ databases">
        <title>Genomic Encyclopedia of Archaeal and Bacterial Type Strains, Phase II (KMG-II): from individual species to whole genera.</title>
        <authorList>
            <person name="Goeker M."/>
        </authorList>
    </citation>
    <scope>NUCLEOTIDE SEQUENCE [LARGE SCALE GENOMIC DNA]</scope>
    <source>
        <strain evidence="2 3">DSM 100880</strain>
    </source>
</reference>
<protein>
    <recommendedName>
        <fullName evidence="4">DUF4859 domain-containing protein</fullName>
    </recommendedName>
</protein>
<feature type="chain" id="PRO_5017618247" description="DUF4859 domain-containing protein" evidence="1">
    <location>
        <begin position="29"/>
        <end position="464"/>
    </location>
</feature>
<feature type="signal peptide" evidence="1">
    <location>
        <begin position="1"/>
        <end position="28"/>
    </location>
</feature>
<evidence type="ECO:0000313" key="3">
    <source>
        <dbReference type="Proteomes" id="UP000257136"/>
    </source>
</evidence>
<organism evidence="2 3">
    <name type="scientific">Flavobacterium aquicola</name>
    <dbReference type="NCBI Taxonomy" id="1682742"/>
    <lineage>
        <taxon>Bacteria</taxon>
        <taxon>Pseudomonadati</taxon>
        <taxon>Bacteroidota</taxon>
        <taxon>Flavobacteriia</taxon>
        <taxon>Flavobacteriales</taxon>
        <taxon>Flavobacteriaceae</taxon>
        <taxon>Flavobacterium</taxon>
    </lineage>
</organism>
<accession>A0A3E0ERT2</accession>
<dbReference type="SUPFAM" id="SSF55486">
    <property type="entry name" value="Metalloproteases ('zincins'), catalytic domain"/>
    <property type="match status" value="1"/>
</dbReference>
<gene>
    <name evidence="2" type="ORF">C8P67_102191</name>
</gene>
<dbReference type="OrthoDB" id="9802005at2"/>
<proteinExistence type="predicted"/>